<evidence type="ECO:0000256" key="3">
    <source>
        <dbReference type="ARBA" id="ARBA00012787"/>
    </source>
</evidence>
<feature type="region of interest" description="Disordered" evidence="6">
    <location>
        <begin position="347"/>
        <end position="371"/>
    </location>
</feature>
<dbReference type="PANTHER" id="PTHR13767">
    <property type="entry name" value="TRNA-PSEUDOURIDINE SYNTHASE"/>
    <property type="match status" value="1"/>
</dbReference>
<dbReference type="HAMAP" id="MF_01080">
    <property type="entry name" value="TruB_bact"/>
    <property type="match status" value="1"/>
</dbReference>
<evidence type="ECO:0000256" key="4">
    <source>
        <dbReference type="ARBA" id="ARBA00022694"/>
    </source>
</evidence>
<evidence type="ECO:0000313" key="9">
    <source>
        <dbReference type="EMBL" id="KAG7762192.1"/>
    </source>
</evidence>
<dbReference type="GO" id="GO:0003723">
    <property type="term" value="F:RNA binding"/>
    <property type="evidence" value="ECO:0007669"/>
    <property type="project" value="InterPro"/>
</dbReference>
<evidence type="ECO:0000256" key="1">
    <source>
        <dbReference type="ARBA" id="ARBA00001166"/>
    </source>
</evidence>
<dbReference type="AlphaFoldDB" id="A0AAN6D1F3"/>
<dbReference type="GO" id="GO:1990481">
    <property type="term" value="P:mRNA pseudouridine synthesis"/>
    <property type="evidence" value="ECO:0007669"/>
    <property type="project" value="TreeGrafter"/>
</dbReference>
<dbReference type="GO" id="GO:0160148">
    <property type="term" value="F:tRNA pseudouridine(55) synthase activity"/>
    <property type="evidence" value="ECO:0007669"/>
    <property type="project" value="UniProtKB-EC"/>
</dbReference>
<comment type="caution">
    <text evidence="8">The sequence shown here is derived from an EMBL/GenBank/DDBJ whole genome shotgun (WGS) entry which is preliminary data.</text>
</comment>
<comment type="catalytic activity">
    <reaction evidence="1">
        <text>a uridine in mRNA = a pseudouridine in mRNA</text>
        <dbReference type="Rhea" id="RHEA:56644"/>
        <dbReference type="Rhea" id="RHEA-COMP:14658"/>
        <dbReference type="Rhea" id="RHEA-COMP:14659"/>
        <dbReference type="ChEBI" id="CHEBI:65314"/>
        <dbReference type="ChEBI" id="CHEBI:65315"/>
    </reaction>
</comment>
<keyword evidence="4" id="KW-0819">tRNA processing</keyword>
<dbReference type="EC" id="5.4.99.25" evidence="3"/>
<organism evidence="8 11">
    <name type="scientific">Ogataea haglerorum</name>
    <dbReference type="NCBI Taxonomy" id="1937702"/>
    <lineage>
        <taxon>Eukaryota</taxon>
        <taxon>Fungi</taxon>
        <taxon>Dikarya</taxon>
        <taxon>Ascomycota</taxon>
        <taxon>Saccharomycotina</taxon>
        <taxon>Pichiomycetes</taxon>
        <taxon>Pichiales</taxon>
        <taxon>Pichiaceae</taxon>
        <taxon>Ogataea</taxon>
    </lineage>
</organism>
<dbReference type="InterPro" id="IPR002501">
    <property type="entry name" value="PsdUridine_synth_N"/>
</dbReference>
<feature type="compositionally biased region" description="Basic and acidic residues" evidence="6">
    <location>
        <begin position="357"/>
        <end position="371"/>
    </location>
</feature>
<dbReference type="Pfam" id="PF01509">
    <property type="entry name" value="TruB_N"/>
    <property type="match status" value="1"/>
</dbReference>
<evidence type="ECO:0000256" key="2">
    <source>
        <dbReference type="ARBA" id="ARBA00008999"/>
    </source>
</evidence>
<reference evidence="8 10" key="1">
    <citation type="journal article" date="2021" name="G3 (Bethesda)">
        <title>Genomic diversity, chromosomal rearrangements, and interspecies hybridization in the ogataea polymorpha species complex.</title>
        <authorList>
            <person name="Hanson S.J."/>
            <person name="Cinneide E.O."/>
            <person name="Salzberg L.I."/>
            <person name="Wolfe K.H."/>
            <person name="McGowan J."/>
            <person name="Fitzpatrick D.A."/>
            <person name="Matlin K."/>
        </authorList>
    </citation>
    <scope>NUCLEOTIDE SEQUENCE</scope>
    <source>
        <strain evidence="9">81-436-3</strain>
        <strain evidence="8">83-405-1</strain>
    </source>
</reference>
<keyword evidence="5" id="KW-0413">Isomerase</keyword>
<dbReference type="EMBL" id="JAHLUH010000017">
    <property type="protein sequence ID" value="KAG7724376.1"/>
    <property type="molecule type" value="Genomic_DNA"/>
</dbReference>
<dbReference type="PANTHER" id="PTHR13767:SF2">
    <property type="entry name" value="PSEUDOURIDYLATE SYNTHASE TRUB1"/>
    <property type="match status" value="1"/>
</dbReference>
<protein>
    <recommendedName>
        <fullName evidence="3">tRNA pseudouridine(55) synthase</fullName>
        <ecNumber evidence="3">5.4.99.25</ecNumber>
    </recommendedName>
</protein>
<dbReference type="EMBL" id="JAHLUN010000016">
    <property type="protein sequence ID" value="KAG7762192.1"/>
    <property type="molecule type" value="Genomic_DNA"/>
</dbReference>
<evidence type="ECO:0000256" key="5">
    <source>
        <dbReference type="ARBA" id="ARBA00023235"/>
    </source>
</evidence>
<dbReference type="Gene3D" id="3.30.2350.10">
    <property type="entry name" value="Pseudouridine synthase"/>
    <property type="match status" value="1"/>
</dbReference>
<dbReference type="GO" id="GO:0006400">
    <property type="term" value="P:tRNA modification"/>
    <property type="evidence" value="ECO:0007669"/>
    <property type="project" value="TreeGrafter"/>
</dbReference>
<proteinExistence type="inferred from homology"/>
<evidence type="ECO:0000259" key="7">
    <source>
        <dbReference type="Pfam" id="PF01509"/>
    </source>
</evidence>
<dbReference type="SUPFAM" id="SSF55120">
    <property type="entry name" value="Pseudouridine synthase"/>
    <property type="match status" value="1"/>
</dbReference>
<comment type="similarity">
    <text evidence="2">Belongs to the pseudouridine synthase TruB family.</text>
</comment>
<keyword evidence="10" id="KW-1185">Reference proteome</keyword>
<dbReference type="InterPro" id="IPR020103">
    <property type="entry name" value="PsdUridine_synth_cat_dom_sf"/>
</dbReference>
<feature type="domain" description="Pseudouridine synthase II N-terminal" evidence="7">
    <location>
        <begin position="63"/>
        <end position="191"/>
    </location>
</feature>
<evidence type="ECO:0000313" key="8">
    <source>
        <dbReference type="EMBL" id="KAG7724376.1"/>
    </source>
</evidence>
<dbReference type="GO" id="GO:0005634">
    <property type="term" value="C:nucleus"/>
    <property type="evidence" value="ECO:0007669"/>
    <property type="project" value="TreeGrafter"/>
</dbReference>
<gene>
    <name evidence="8" type="ORF">KL933_004880</name>
    <name evidence="9" type="ORF">KL946_004839</name>
</gene>
<evidence type="ECO:0000313" key="10">
    <source>
        <dbReference type="Proteomes" id="UP000697297"/>
    </source>
</evidence>
<dbReference type="Proteomes" id="UP000697297">
    <property type="component" value="Unassembled WGS sequence"/>
</dbReference>
<accession>A0AAN6D1F3</accession>
<evidence type="ECO:0000256" key="6">
    <source>
        <dbReference type="SAM" id="MobiDB-lite"/>
    </source>
</evidence>
<dbReference type="Proteomes" id="UP000738402">
    <property type="component" value="Unassembled WGS sequence"/>
</dbReference>
<evidence type="ECO:0000313" key="11">
    <source>
        <dbReference type="Proteomes" id="UP000738402"/>
    </source>
</evidence>
<name>A0AAN6D1F3_9ASCO</name>
<dbReference type="InterPro" id="IPR014780">
    <property type="entry name" value="tRNA_psdUridine_synth_TruB"/>
</dbReference>
<sequence length="371" mass="41558">MYRRALMDGIFAINKPSGVTSSNFLTRVNKIFNESEVFKPALDEIKKELYRTQPKGYKKKLRQLKVKMGHGGTLDPLASGVLIVGVGSGTKKLGGYLNGSVKVYEAEALFGGSTTTGDSEGQLLTISGVDHITREKVEMLKKMFVGHLQQTPPIFSALKMEGMPLYEYARRGLPLPRKIEPREVQVFELDFKDDCLSTDHPYEFLKSEVDEDGTALVDKLSGNPTLNDHKVSFSKEYMELCDQDESLSRECEPLRIVKELPDGFKAPLLHFTSKVSSGTYIRSLISDMGRALGSSAYMVKLIRRNQAEWDLEKNVFDIEDFEQDAKIWGPVLVKVFREGASVNVKEELAASGMDENTQGHEQESKRAKTED</sequence>